<evidence type="ECO:0000256" key="1">
    <source>
        <dbReference type="SAM" id="MobiDB-lite"/>
    </source>
</evidence>
<gene>
    <name evidence="2" type="ORF">HDC00224</name>
</gene>
<dbReference type="EMBL" id="BK003272">
    <property type="protein sequence ID" value="DAA03471.1"/>
    <property type="molecule type" value="Genomic_DNA"/>
</dbReference>
<protein>
    <submittedName>
        <fullName evidence="2">HDC00224</fullName>
    </submittedName>
</protein>
<organism evidence="2">
    <name type="scientific">Drosophila melanogaster</name>
    <name type="common">Fruit fly</name>
    <dbReference type="NCBI Taxonomy" id="7227"/>
    <lineage>
        <taxon>Eukaryota</taxon>
        <taxon>Metazoa</taxon>
        <taxon>Ecdysozoa</taxon>
        <taxon>Arthropoda</taxon>
        <taxon>Hexapoda</taxon>
        <taxon>Insecta</taxon>
        <taxon>Pterygota</taxon>
        <taxon>Neoptera</taxon>
        <taxon>Endopterygota</taxon>
        <taxon>Diptera</taxon>
        <taxon>Brachycera</taxon>
        <taxon>Muscomorpha</taxon>
        <taxon>Ephydroidea</taxon>
        <taxon>Drosophilidae</taxon>
        <taxon>Drosophila</taxon>
        <taxon>Sophophora</taxon>
    </lineage>
</organism>
<reference evidence="2" key="1">
    <citation type="journal article" date="2003" name="Genome Biol.">
        <title>An integrated gene annotation and transcriptional profiling approach towards the full gene content of the Drosophila genome.</title>
        <authorList>
            <person name="Hild M."/>
            <person name="Beckmann B."/>
            <person name="Haas S.A."/>
            <person name="Koch B."/>
            <person name="Solovyev V."/>
            <person name="Busold C."/>
            <person name="Fellenberg K."/>
            <person name="Boutros M."/>
            <person name="Vingron M."/>
            <person name="Sauer F."/>
            <person name="Hoheisel J.D."/>
            <person name="Paro R."/>
        </authorList>
    </citation>
    <scope>NUCLEOTIDE SEQUENCE</scope>
</reference>
<name>Q6IHZ4_DROME</name>
<dbReference type="AlphaFoldDB" id="Q6IHZ4"/>
<feature type="region of interest" description="Disordered" evidence="1">
    <location>
        <begin position="1"/>
        <end position="47"/>
    </location>
</feature>
<proteinExistence type="predicted"/>
<accession>Q6IHZ4</accession>
<evidence type="ECO:0000313" key="2">
    <source>
        <dbReference type="EMBL" id="DAA03471.1"/>
    </source>
</evidence>
<sequence length="102" mass="11196">MTHKKFDFTPSFRGGSRIPVGGTGEVEEWGPWASGLREGGTRRGANEDKRLCQNPIRDAFSAVEATRCVDFTAAERSGGEMEATGRKEGQHRIWAPDTPFLA</sequence>